<name>A0A198UJ72_MORCA</name>
<dbReference type="AlphaFoldDB" id="A0A198UJ72"/>
<organism evidence="1 2">
    <name type="scientific">Moraxella catarrhalis</name>
    <name type="common">Branhamella catarrhalis</name>
    <dbReference type="NCBI Taxonomy" id="480"/>
    <lineage>
        <taxon>Bacteria</taxon>
        <taxon>Pseudomonadati</taxon>
        <taxon>Pseudomonadota</taxon>
        <taxon>Gammaproteobacteria</taxon>
        <taxon>Moraxellales</taxon>
        <taxon>Moraxellaceae</taxon>
        <taxon>Moraxella</taxon>
    </lineage>
</organism>
<proteinExistence type="predicted"/>
<sequence length="39" mass="4348">MINACLIIRLFGFFNTLILGSALKSMLTSDIPVINIKEH</sequence>
<evidence type="ECO:0000313" key="1">
    <source>
        <dbReference type="EMBL" id="OAU96441.1"/>
    </source>
</evidence>
<comment type="caution">
    <text evidence="1">The sequence shown here is derived from an EMBL/GenBank/DDBJ whole genome shotgun (WGS) entry which is preliminary data.</text>
</comment>
<dbReference type="Proteomes" id="UP000078228">
    <property type="component" value="Unassembled WGS sequence"/>
</dbReference>
<evidence type="ECO:0000313" key="2">
    <source>
        <dbReference type="Proteomes" id="UP000078228"/>
    </source>
</evidence>
<gene>
    <name evidence="1" type="ORF">AO384_0945</name>
</gene>
<accession>A0A198UJ72</accession>
<reference evidence="1 2" key="1">
    <citation type="journal article" date="2016" name="Genome Biol. Evol.">
        <title>Comparative Genomic Analyses of the Moraxella catarrhalis Serosensitive and Seroresistant Lineages Demonstrate Their Independent Evolution.</title>
        <authorList>
            <person name="Earl J.P."/>
            <person name="de Vries S.P."/>
            <person name="Ahmed A."/>
            <person name="Powell E."/>
            <person name="Schultz M.P."/>
            <person name="Hermans P.W."/>
            <person name="Hill D.J."/>
            <person name="Zhou Z."/>
            <person name="Constantinidou C.I."/>
            <person name="Hu F.Z."/>
            <person name="Bootsma H.J."/>
            <person name="Ehrlich G.D."/>
        </authorList>
    </citation>
    <scope>NUCLEOTIDE SEQUENCE [LARGE SCALE GENOMIC DNA]</scope>
    <source>
        <strain evidence="1 2">Z7542</strain>
    </source>
</reference>
<protein>
    <submittedName>
        <fullName evidence="1">Uncharacterized protein</fullName>
    </submittedName>
</protein>
<keyword evidence="2" id="KW-1185">Reference proteome</keyword>
<dbReference type="EMBL" id="LXHC01000018">
    <property type="protein sequence ID" value="OAU96441.1"/>
    <property type="molecule type" value="Genomic_DNA"/>
</dbReference>